<name>A0A165DDM2_9APHY</name>
<gene>
    <name evidence="2" type="ORF">LAESUDRAFT_727822</name>
</gene>
<dbReference type="OrthoDB" id="2991206at2759"/>
<dbReference type="EMBL" id="KV427635">
    <property type="protein sequence ID" value="KZT04643.1"/>
    <property type="molecule type" value="Genomic_DNA"/>
</dbReference>
<feature type="transmembrane region" description="Helical" evidence="1">
    <location>
        <begin position="51"/>
        <end position="72"/>
    </location>
</feature>
<organism evidence="2 3">
    <name type="scientific">Laetiporus sulphureus 93-53</name>
    <dbReference type="NCBI Taxonomy" id="1314785"/>
    <lineage>
        <taxon>Eukaryota</taxon>
        <taxon>Fungi</taxon>
        <taxon>Dikarya</taxon>
        <taxon>Basidiomycota</taxon>
        <taxon>Agaricomycotina</taxon>
        <taxon>Agaricomycetes</taxon>
        <taxon>Polyporales</taxon>
        <taxon>Laetiporus</taxon>
    </lineage>
</organism>
<evidence type="ECO:0000256" key="1">
    <source>
        <dbReference type="SAM" id="Phobius"/>
    </source>
</evidence>
<dbReference type="GeneID" id="63826328"/>
<evidence type="ECO:0000313" key="3">
    <source>
        <dbReference type="Proteomes" id="UP000076871"/>
    </source>
</evidence>
<dbReference type="RefSeq" id="XP_040762383.1">
    <property type="nucleotide sequence ID" value="XM_040909299.1"/>
</dbReference>
<dbReference type="Proteomes" id="UP000076871">
    <property type="component" value="Unassembled WGS sequence"/>
</dbReference>
<accession>A0A165DDM2</accession>
<evidence type="ECO:0000313" key="2">
    <source>
        <dbReference type="EMBL" id="KZT04643.1"/>
    </source>
</evidence>
<feature type="transmembrane region" description="Helical" evidence="1">
    <location>
        <begin position="78"/>
        <end position="98"/>
    </location>
</feature>
<proteinExistence type="predicted"/>
<reference evidence="2 3" key="1">
    <citation type="journal article" date="2016" name="Mol. Biol. Evol.">
        <title>Comparative Genomics of Early-Diverging Mushroom-Forming Fungi Provides Insights into the Origins of Lignocellulose Decay Capabilities.</title>
        <authorList>
            <person name="Nagy L.G."/>
            <person name="Riley R."/>
            <person name="Tritt A."/>
            <person name="Adam C."/>
            <person name="Daum C."/>
            <person name="Floudas D."/>
            <person name="Sun H."/>
            <person name="Yadav J.S."/>
            <person name="Pangilinan J."/>
            <person name="Larsson K.H."/>
            <person name="Matsuura K."/>
            <person name="Barry K."/>
            <person name="Labutti K."/>
            <person name="Kuo R."/>
            <person name="Ohm R.A."/>
            <person name="Bhattacharya S.S."/>
            <person name="Shirouzu T."/>
            <person name="Yoshinaga Y."/>
            <person name="Martin F.M."/>
            <person name="Grigoriev I.V."/>
            <person name="Hibbett D.S."/>
        </authorList>
    </citation>
    <scope>NUCLEOTIDE SEQUENCE [LARGE SCALE GENOMIC DNA]</scope>
    <source>
        <strain evidence="2 3">93-53</strain>
    </source>
</reference>
<keyword evidence="1" id="KW-0812">Transmembrane</keyword>
<dbReference type="AlphaFoldDB" id="A0A165DDM2"/>
<keyword evidence="1" id="KW-1133">Transmembrane helix</keyword>
<dbReference type="InParanoid" id="A0A165DDM2"/>
<keyword evidence="3" id="KW-1185">Reference proteome</keyword>
<sequence length="420" mass="46071">MSSLRLRESWSQEKEPGATYAEVVVEDMEDVIVRPRRKNTSGGCCGRRCGFLMKVFGVVCLLGAVILFAKSGLEPFKVLFYIAMICFKAALWVSKASYKAARWYMTRAPNTVPEGMPEYSTALGCSNVSRVYKDSQTTFTIQTEGVFGHLIDIEGSAVGTLTIANAVPDSTEIKYEATLRSNDLSLLDLVTFNDPSLSDSIEDLATRSRMLLRTPVFDNSTGSCMRYDMTAYIPSNVSSLDIRVRGGGAMQLKFDEESNFTMGALSVNINTTDERNLVLPHKGVHADVMDIDMALGWLVGDIAILNETKLGTEEGNMTMFLHVYPAASYEDPPAPAKLNTSSGTEKSSTFFYMNDTSHSRRAIHSTHRSHGPLLLIYGDVKINGTVNITAGLRFAIGSEENMDGPDRLVAQSDGLVFATY</sequence>
<protein>
    <submittedName>
        <fullName evidence="2">Uncharacterized protein</fullName>
    </submittedName>
</protein>
<keyword evidence="1" id="KW-0472">Membrane</keyword>